<sequence length="58" mass="6389">MNNNAPLLSVAHVSKSFGSRKKGDPKKKVLEDISFSMHHRKDKRDFSDSRCQGGGDSG</sequence>
<organism evidence="2">
    <name type="scientific">Acidithiobacillus ferrianus</name>
    <dbReference type="NCBI Taxonomy" id="2678518"/>
    <lineage>
        <taxon>Bacteria</taxon>
        <taxon>Pseudomonadati</taxon>
        <taxon>Pseudomonadota</taxon>
        <taxon>Acidithiobacillia</taxon>
        <taxon>Acidithiobacillales</taxon>
        <taxon>Acidithiobacillaceae</taxon>
        <taxon>Acidithiobacillus</taxon>
    </lineage>
</organism>
<evidence type="ECO:0000256" key="1">
    <source>
        <dbReference type="SAM" id="MobiDB-lite"/>
    </source>
</evidence>
<protein>
    <submittedName>
        <fullName evidence="2">Uncharacterized protein</fullName>
    </submittedName>
</protein>
<dbReference type="EMBL" id="WNJL01000034">
    <property type="protein sequence ID" value="NDU42653.1"/>
    <property type="molecule type" value="Genomic_DNA"/>
</dbReference>
<feature type="region of interest" description="Disordered" evidence="1">
    <location>
        <begin position="1"/>
        <end position="58"/>
    </location>
</feature>
<comment type="caution">
    <text evidence="2">The sequence shown here is derived from an EMBL/GenBank/DDBJ whole genome shotgun (WGS) entry which is preliminary data.</text>
</comment>
<proteinExistence type="predicted"/>
<reference evidence="2" key="1">
    <citation type="submission" date="2019-11" db="EMBL/GenBank/DDBJ databases">
        <title>Acidithiobacillus ferrianus sp. nov.: a facultatively anaerobic and extremely acidophilic chemolithoautotroph.</title>
        <authorList>
            <person name="Norris P.R."/>
            <person name="Falagan C."/>
            <person name="Moya-Beltran A."/>
            <person name="Castro M."/>
            <person name="Quatrini R."/>
            <person name="Johnson D.B."/>
        </authorList>
    </citation>
    <scope>NUCLEOTIDE SEQUENCE [LARGE SCALE GENOMIC DNA]</scope>
    <source>
        <strain evidence="2">MG</strain>
    </source>
</reference>
<gene>
    <name evidence="2" type="ORF">GL267_08365</name>
</gene>
<dbReference type="AlphaFoldDB" id="A0A845U702"/>
<name>A0A845U702_9PROT</name>
<evidence type="ECO:0000313" key="2">
    <source>
        <dbReference type="EMBL" id="NDU42653.1"/>
    </source>
</evidence>
<accession>A0A845U702</accession>